<sequence length="72" mass="9101">MFFKRKNKLRDKYDRLLIIQMEKAKKNWFQQRELQRLSVEQTDEMICLTKIAEAKYFFLFREAKKRRIRIKN</sequence>
<accession>A0AAJ1T0X7</accession>
<gene>
    <name evidence="1" type="ORF">J2S13_002993</name>
</gene>
<dbReference type="RefSeq" id="WP_307258598.1">
    <property type="nucleotide sequence ID" value="NZ_JAUSUC010000055.1"/>
</dbReference>
<evidence type="ECO:0000313" key="2">
    <source>
        <dbReference type="Proteomes" id="UP001237207"/>
    </source>
</evidence>
<name>A0AAJ1T0X7_9BACI</name>
<comment type="caution">
    <text evidence="1">The sequence shown here is derived from an EMBL/GenBank/DDBJ whole genome shotgun (WGS) entry which is preliminary data.</text>
</comment>
<dbReference type="InterPro" id="IPR019644">
    <property type="entry name" value="DUF2508"/>
</dbReference>
<evidence type="ECO:0008006" key="3">
    <source>
        <dbReference type="Google" id="ProtNLM"/>
    </source>
</evidence>
<dbReference type="Proteomes" id="UP001237207">
    <property type="component" value="Unassembled WGS sequence"/>
</dbReference>
<reference evidence="1" key="1">
    <citation type="submission" date="2023-07" db="EMBL/GenBank/DDBJ databases">
        <title>Genomic Encyclopedia of Type Strains, Phase IV (KMG-IV): sequencing the most valuable type-strain genomes for metagenomic binning, comparative biology and taxonomic classification.</title>
        <authorList>
            <person name="Goeker M."/>
        </authorList>
    </citation>
    <scope>NUCLEOTIDE SEQUENCE</scope>
    <source>
        <strain evidence="1">DSM 23947</strain>
    </source>
</reference>
<dbReference type="Pfam" id="PF10704">
    <property type="entry name" value="DUF2508"/>
    <property type="match status" value="1"/>
</dbReference>
<keyword evidence="2" id="KW-1185">Reference proteome</keyword>
<protein>
    <recommendedName>
        <fullName evidence="3">DUF2508 family protein</fullName>
    </recommendedName>
</protein>
<organism evidence="1 2">
    <name type="scientific">Oikeobacillus pervagus</name>
    <dbReference type="NCBI Taxonomy" id="1325931"/>
    <lineage>
        <taxon>Bacteria</taxon>
        <taxon>Bacillati</taxon>
        <taxon>Bacillota</taxon>
        <taxon>Bacilli</taxon>
        <taxon>Bacillales</taxon>
        <taxon>Bacillaceae</taxon>
        <taxon>Oikeobacillus</taxon>
    </lineage>
</organism>
<dbReference type="EMBL" id="JAUSUC010000055">
    <property type="protein sequence ID" value="MDQ0216533.1"/>
    <property type="molecule type" value="Genomic_DNA"/>
</dbReference>
<dbReference type="AlphaFoldDB" id="A0AAJ1T0X7"/>
<proteinExistence type="predicted"/>
<evidence type="ECO:0000313" key="1">
    <source>
        <dbReference type="EMBL" id="MDQ0216533.1"/>
    </source>
</evidence>